<evidence type="ECO:0000313" key="3">
    <source>
        <dbReference type="EMBL" id="MBC5663167.1"/>
    </source>
</evidence>
<feature type="transmembrane region" description="Helical" evidence="1">
    <location>
        <begin position="169"/>
        <end position="187"/>
    </location>
</feature>
<proteinExistence type="predicted"/>
<keyword evidence="1" id="KW-0812">Transmembrane</keyword>
<dbReference type="SUPFAM" id="SSF51695">
    <property type="entry name" value="PLC-like phosphodiesterases"/>
    <property type="match status" value="1"/>
</dbReference>
<dbReference type="PROSITE" id="PS51704">
    <property type="entry name" value="GP_PDE"/>
    <property type="match status" value="1"/>
</dbReference>
<feature type="transmembrane region" description="Helical" evidence="1">
    <location>
        <begin position="313"/>
        <end position="331"/>
    </location>
</feature>
<feature type="domain" description="GP-PDE" evidence="2">
    <location>
        <begin position="348"/>
        <end position="579"/>
    </location>
</feature>
<evidence type="ECO:0000256" key="1">
    <source>
        <dbReference type="SAM" id="Phobius"/>
    </source>
</evidence>
<keyword evidence="4" id="KW-1185">Reference proteome</keyword>
<accession>A0A8I0AKF3</accession>
<dbReference type="AlphaFoldDB" id="A0A8I0AKF3"/>
<dbReference type="RefSeq" id="WP_186847802.1">
    <property type="nucleotide sequence ID" value="NZ_JACOOX010000005.1"/>
</dbReference>
<dbReference type="PANTHER" id="PTHR46211:SF14">
    <property type="entry name" value="GLYCEROPHOSPHODIESTER PHOSPHODIESTERASE"/>
    <property type="match status" value="1"/>
</dbReference>
<evidence type="ECO:0000259" key="2">
    <source>
        <dbReference type="PROSITE" id="PS51704"/>
    </source>
</evidence>
<feature type="transmembrane region" description="Helical" evidence="1">
    <location>
        <begin position="224"/>
        <end position="249"/>
    </location>
</feature>
<keyword evidence="1" id="KW-1133">Transmembrane helix</keyword>
<name>A0A8I0AKF3_9FIRM</name>
<feature type="transmembrane region" description="Helical" evidence="1">
    <location>
        <begin position="21"/>
        <end position="44"/>
    </location>
</feature>
<dbReference type="PANTHER" id="PTHR46211">
    <property type="entry name" value="GLYCEROPHOSPHORYL DIESTER PHOSPHODIESTERASE"/>
    <property type="match status" value="1"/>
</dbReference>
<gene>
    <name evidence="3" type="ORF">H8S09_09730</name>
</gene>
<dbReference type="Pfam" id="PF03009">
    <property type="entry name" value="GDPD"/>
    <property type="match status" value="1"/>
</dbReference>
<dbReference type="GO" id="GO:0008081">
    <property type="term" value="F:phosphoric diester hydrolase activity"/>
    <property type="evidence" value="ECO:0007669"/>
    <property type="project" value="InterPro"/>
</dbReference>
<feature type="transmembrane region" description="Helical" evidence="1">
    <location>
        <begin position="129"/>
        <end position="149"/>
    </location>
</feature>
<reference evidence="3 4" key="1">
    <citation type="submission" date="2020-08" db="EMBL/GenBank/DDBJ databases">
        <title>Genome public.</title>
        <authorList>
            <person name="Liu C."/>
            <person name="Sun Q."/>
        </authorList>
    </citation>
    <scope>NUCLEOTIDE SEQUENCE [LARGE SCALE GENOMIC DNA]</scope>
    <source>
        <strain evidence="3 4">NSJ-10</strain>
    </source>
</reference>
<dbReference type="EMBL" id="JACOOX010000005">
    <property type="protein sequence ID" value="MBC5663167.1"/>
    <property type="molecule type" value="Genomic_DNA"/>
</dbReference>
<feature type="transmembrane region" description="Helical" evidence="1">
    <location>
        <begin position="269"/>
        <end position="292"/>
    </location>
</feature>
<sequence>MKAEYMLRIRYFLAHNKIRVVLCQLAFLLVSSFILVPVVFRGFYLAIKLSGYSSITKENFLDVLIKPGSIIYILLLIVLLMVFMLLNLTMYIVLFDASLRHSRHGLIEYLVQVEKHFFRFFGKRKIVRIFYMLPFAFAVYMPPFLMALNNNTVTKYLLKLCIRGTGKKAFWIGFAVIYLICIWVMSVKIPYIRLLILGNVDASKAKEQTRLTRRERFHHFMFQMLWELFIALFCAVLYAVFILVSVLVIKAKSDGDNVLILFYEVYNRINIVVGGLLLFICGMFNISAALQLARPKMLMYYVDNADLNKQTHYVLVSMVAVACVLAIYLNVRFLSAGTTPTYASLGATLITAHRGSSSEAPENTIPAFEKAIEEGADYVEMDVRLTSDGVLVLMHDPSTKRTTGVDKLVCDTTYEELQQLDAGAEFSDEYAGTKIPTLQEAIDTCKGKVMMNIELKTVRNDGELEAKVAQMLKENNMEEQCIVTSFKQRSLVRIKKDDPDIVTGYIYSFGYSNRTNYEAMDVLSIDARYLTRQVVTGAHKKGIMVCAWTVNTSSEMRRMMAIGVDNIITDRVPLAKRTLKHKDSNAVSDMVKYIFEQ</sequence>
<dbReference type="GO" id="GO:0006629">
    <property type="term" value="P:lipid metabolic process"/>
    <property type="evidence" value="ECO:0007669"/>
    <property type="project" value="InterPro"/>
</dbReference>
<protein>
    <recommendedName>
        <fullName evidence="2">GP-PDE domain-containing protein</fullName>
    </recommendedName>
</protein>
<organism evidence="3 4">
    <name type="scientific">Coprococcus hominis</name>
    <name type="common">ex Liu et al. 2022</name>
    <dbReference type="NCBI Taxonomy" id="2763039"/>
    <lineage>
        <taxon>Bacteria</taxon>
        <taxon>Bacillati</taxon>
        <taxon>Bacillota</taxon>
        <taxon>Clostridia</taxon>
        <taxon>Lachnospirales</taxon>
        <taxon>Lachnospiraceae</taxon>
        <taxon>Coprococcus</taxon>
    </lineage>
</organism>
<keyword evidence="1" id="KW-0472">Membrane</keyword>
<comment type="caution">
    <text evidence="3">The sequence shown here is derived from an EMBL/GenBank/DDBJ whole genome shotgun (WGS) entry which is preliminary data.</text>
</comment>
<feature type="transmembrane region" description="Helical" evidence="1">
    <location>
        <begin position="70"/>
        <end position="94"/>
    </location>
</feature>
<dbReference type="Gene3D" id="3.20.20.190">
    <property type="entry name" value="Phosphatidylinositol (PI) phosphodiesterase"/>
    <property type="match status" value="1"/>
</dbReference>
<evidence type="ECO:0000313" key="4">
    <source>
        <dbReference type="Proteomes" id="UP000615234"/>
    </source>
</evidence>
<dbReference type="Proteomes" id="UP000615234">
    <property type="component" value="Unassembled WGS sequence"/>
</dbReference>
<dbReference type="InterPro" id="IPR030395">
    <property type="entry name" value="GP_PDE_dom"/>
</dbReference>
<dbReference type="InterPro" id="IPR017946">
    <property type="entry name" value="PLC-like_Pdiesterase_TIM-brl"/>
</dbReference>